<name>W5LXS8_LEPOC</name>
<reference evidence="1" key="2">
    <citation type="submission" date="2025-08" db="UniProtKB">
        <authorList>
            <consortium name="Ensembl"/>
        </authorList>
    </citation>
    <scope>IDENTIFICATION</scope>
</reference>
<reference evidence="1" key="3">
    <citation type="submission" date="2025-09" db="UniProtKB">
        <authorList>
            <consortium name="Ensembl"/>
        </authorList>
    </citation>
    <scope>IDENTIFICATION</scope>
</reference>
<dbReference type="InParanoid" id="W5LXS8"/>
<dbReference type="eggNOG" id="ENOG502S38K">
    <property type="taxonomic scope" value="Eukaryota"/>
</dbReference>
<dbReference type="OMA" id="CHITVIS"/>
<reference evidence="2" key="1">
    <citation type="submission" date="2011-12" db="EMBL/GenBank/DDBJ databases">
        <title>The Draft Genome of Lepisosteus oculatus.</title>
        <authorList>
            <consortium name="The Broad Institute Genome Assembly &amp; Analysis Group"/>
            <consortium name="Computational R&amp;D Group"/>
            <consortium name="and Sequencing Platform"/>
            <person name="Di Palma F."/>
            <person name="Alfoldi J."/>
            <person name="Johnson J."/>
            <person name="Berlin A."/>
            <person name="Gnerre S."/>
            <person name="Jaffe D."/>
            <person name="MacCallum I."/>
            <person name="Young S."/>
            <person name="Walker B.J."/>
            <person name="Lander E.S."/>
            <person name="Lindblad-Toh K."/>
        </authorList>
    </citation>
    <scope>NUCLEOTIDE SEQUENCE [LARGE SCALE GENOMIC DNA]</scope>
</reference>
<dbReference type="EMBL" id="AHAT01024638">
    <property type="status" value="NOT_ANNOTATED_CDS"/>
    <property type="molecule type" value="Genomic_DNA"/>
</dbReference>
<evidence type="ECO:0000313" key="2">
    <source>
        <dbReference type="Proteomes" id="UP000018468"/>
    </source>
</evidence>
<dbReference type="PANTHER" id="PTHR23227:SF67">
    <property type="entry name" value="CRANIOFACIAL DEVELOPMENT PROTEIN 2-LIKE"/>
    <property type="match status" value="1"/>
</dbReference>
<dbReference type="AlphaFoldDB" id="W5LXS8"/>
<dbReference type="HOGENOM" id="CLU_000680_8_2_1"/>
<sequence length="260" mass="29587">ACNVRTLMDSVSNMRPERRMALTACYSIDIAALSETWLAEEGSISEPKGGYTFFWKGTVENEDRTHRVLFTIKISLLNQPASMSLIKLPFPLSPFCHITVISGYAPTMTCSDEAKESFYSDINGDKPLLMDDFNARVGNDFRIKNGVLEHHGANKMNTNGLLLLSFCGENDLSITNTLFRQADKYKTTWMHSRSKQWRMTDFIIRNSWDICDFKITSALCGEKGLTDHRLVKSVLILHIIPTHHKKPKFIRQSFNTGKLK</sequence>
<accession>W5LXS8</accession>
<protein>
    <recommendedName>
        <fullName evidence="3">Endonuclease/exonuclease/phosphatase domain-containing protein</fullName>
    </recommendedName>
</protein>
<dbReference type="STRING" id="7918.ENSLOCP00000000935"/>
<dbReference type="Proteomes" id="UP000018468">
    <property type="component" value="Linkage group LG4"/>
</dbReference>
<evidence type="ECO:0000313" key="1">
    <source>
        <dbReference type="Ensembl" id="ENSLOCP00000000935.1"/>
    </source>
</evidence>
<dbReference type="PANTHER" id="PTHR23227">
    <property type="entry name" value="BUCENTAUR RELATED"/>
    <property type="match status" value="1"/>
</dbReference>
<organism evidence="1 2">
    <name type="scientific">Lepisosteus oculatus</name>
    <name type="common">Spotted gar</name>
    <dbReference type="NCBI Taxonomy" id="7918"/>
    <lineage>
        <taxon>Eukaryota</taxon>
        <taxon>Metazoa</taxon>
        <taxon>Chordata</taxon>
        <taxon>Craniata</taxon>
        <taxon>Vertebrata</taxon>
        <taxon>Euteleostomi</taxon>
        <taxon>Actinopterygii</taxon>
        <taxon>Neopterygii</taxon>
        <taxon>Holostei</taxon>
        <taxon>Semionotiformes</taxon>
        <taxon>Lepisosteidae</taxon>
        <taxon>Lepisosteus</taxon>
    </lineage>
</organism>
<dbReference type="SUPFAM" id="SSF56219">
    <property type="entry name" value="DNase I-like"/>
    <property type="match status" value="1"/>
</dbReference>
<dbReference type="Gene3D" id="3.60.10.10">
    <property type="entry name" value="Endonuclease/exonuclease/phosphatase"/>
    <property type="match status" value="1"/>
</dbReference>
<evidence type="ECO:0008006" key="3">
    <source>
        <dbReference type="Google" id="ProtNLM"/>
    </source>
</evidence>
<dbReference type="InterPro" id="IPR036691">
    <property type="entry name" value="Endo/exonu/phosph_ase_sf"/>
</dbReference>
<dbReference type="Ensembl" id="ENSLOCT00000000939.1">
    <property type="protein sequence ID" value="ENSLOCP00000000935.1"/>
    <property type="gene ID" value="ENSLOCG00000000837.1"/>
</dbReference>
<dbReference type="InterPro" id="IPR027124">
    <property type="entry name" value="Swc5/CFDP1/2"/>
</dbReference>
<proteinExistence type="predicted"/>
<keyword evidence="2" id="KW-1185">Reference proteome</keyword>
<dbReference type="GeneTree" id="ENSGT00940000154988"/>